<accession>A0A6N8FLZ2</accession>
<reference evidence="1 2" key="1">
    <citation type="submission" date="2019-11" db="EMBL/GenBank/DDBJ databases">
        <authorList>
            <person name="Li X."/>
        </authorList>
    </citation>
    <scope>NUCLEOTIDE SEQUENCE [LARGE SCALE GENOMIC DNA]</scope>
    <source>
        <strain evidence="1 2">L9</strain>
    </source>
</reference>
<dbReference type="Pfam" id="PF06240">
    <property type="entry name" value="COXG"/>
    <property type="match status" value="1"/>
</dbReference>
<protein>
    <submittedName>
        <fullName evidence="1">SRPBCC family protein</fullName>
    </submittedName>
</protein>
<gene>
    <name evidence="1" type="ORF">GMD78_17605</name>
</gene>
<dbReference type="AlphaFoldDB" id="A0A6N8FLZ2"/>
<dbReference type="InterPro" id="IPR023393">
    <property type="entry name" value="START-like_dom_sf"/>
</dbReference>
<name>A0A6N8FLZ2_9BACI</name>
<organism evidence="1 2">
    <name type="scientific">Ornithinibacillus caprae</name>
    <dbReference type="NCBI Taxonomy" id="2678566"/>
    <lineage>
        <taxon>Bacteria</taxon>
        <taxon>Bacillati</taxon>
        <taxon>Bacillota</taxon>
        <taxon>Bacilli</taxon>
        <taxon>Bacillales</taxon>
        <taxon>Bacillaceae</taxon>
        <taxon>Ornithinibacillus</taxon>
    </lineage>
</organism>
<evidence type="ECO:0000313" key="1">
    <source>
        <dbReference type="EMBL" id="MUK90191.1"/>
    </source>
</evidence>
<dbReference type="Proteomes" id="UP000469125">
    <property type="component" value="Unassembled WGS sequence"/>
</dbReference>
<proteinExistence type="predicted"/>
<dbReference type="InterPro" id="IPR010419">
    <property type="entry name" value="CO_DH_gsu"/>
</dbReference>
<dbReference type="CDD" id="cd07812">
    <property type="entry name" value="SRPBCC"/>
    <property type="match status" value="1"/>
</dbReference>
<dbReference type="Gene3D" id="3.30.530.20">
    <property type="match status" value="1"/>
</dbReference>
<dbReference type="SUPFAM" id="SSF55961">
    <property type="entry name" value="Bet v1-like"/>
    <property type="match status" value="1"/>
</dbReference>
<sequence length="158" mass="18030">MPKGRHQIKLQIPIWSVWDFVSDMDKWAPLVPGYIKHEILSDKRSTWKFKGDIGIMQKTVHLQVDITEWEAPSKVTFVLTGLNENVKGDGSFVAQSIDDMETNMTSNLDITAKGMMGPMVNKVLKTMVPKMTKNLTENVASKIEETENHRYRATSYSR</sequence>
<dbReference type="RefSeq" id="WP_155670757.1">
    <property type="nucleotide sequence ID" value="NZ_WOCA01000018.1"/>
</dbReference>
<evidence type="ECO:0000313" key="2">
    <source>
        <dbReference type="Proteomes" id="UP000469125"/>
    </source>
</evidence>
<keyword evidence="2" id="KW-1185">Reference proteome</keyword>
<dbReference type="EMBL" id="WOCA01000018">
    <property type="protein sequence ID" value="MUK90191.1"/>
    <property type="molecule type" value="Genomic_DNA"/>
</dbReference>
<comment type="caution">
    <text evidence="1">The sequence shown here is derived from an EMBL/GenBank/DDBJ whole genome shotgun (WGS) entry which is preliminary data.</text>
</comment>